<keyword evidence="2" id="KW-0812">Transmembrane</keyword>
<comment type="similarity">
    <text evidence="1">Belongs to the protein disulfide isomerase family.</text>
</comment>
<evidence type="ECO:0000256" key="3">
    <source>
        <dbReference type="SAM" id="SignalP"/>
    </source>
</evidence>
<dbReference type="Pfam" id="PF13848">
    <property type="entry name" value="Thioredoxin_6"/>
    <property type="match status" value="1"/>
</dbReference>
<feature type="chain" id="PRO_5046493100" description="Thioredoxin domain-containing protein" evidence="3">
    <location>
        <begin position="29"/>
        <end position="517"/>
    </location>
</feature>
<keyword evidence="2" id="KW-1133">Transmembrane helix</keyword>
<organism evidence="5 6">
    <name type="scientific">Sphagnum troendelagicum</name>
    <dbReference type="NCBI Taxonomy" id="128251"/>
    <lineage>
        <taxon>Eukaryota</taxon>
        <taxon>Viridiplantae</taxon>
        <taxon>Streptophyta</taxon>
        <taxon>Embryophyta</taxon>
        <taxon>Bryophyta</taxon>
        <taxon>Sphagnophytina</taxon>
        <taxon>Sphagnopsida</taxon>
        <taxon>Sphagnales</taxon>
        <taxon>Sphagnaceae</taxon>
        <taxon>Sphagnum</taxon>
    </lineage>
</organism>
<keyword evidence="3" id="KW-0732">Signal</keyword>
<dbReference type="PROSITE" id="PS00194">
    <property type="entry name" value="THIOREDOXIN_1"/>
    <property type="match status" value="1"/>
</dbReference>
<protein>
    <recommendedName>
        <fullName evidence="4">Thioredoxin domain-containing protein</fullName>
    </recommendedName>
</protein>
<dbReference type="PROSITE" id="PS51352">
    <property type="entry name" value="THIOREDOXIN_2"/>
    <property type="match status" value="1"/>
</dbReference>
<dbReference type="PANTHER" id="PTHR18929:SF218">
    <property type="entry name" value="PROTEIN DISULFIDE-ISOMERASE 5-2"/>
    <property type="match status" value="1"/>
</dbReference>
<dbReference type="Pfam" id="PF00085">
    <property type="entry name" value="Thioredoxin"/>
    <property type="match status" value="1"/>
</dbReference>
<dbReference type="Gene3D" id="3.40.30.10">
    <property type="entry name" value="Glutaredoxin"/>
    <property type="match status" value="1"/>
</dbReference>
<keyword evidence="6" id="KW-1185">Reference proteome</keyword>
<dbReference type="InterPro" id="IPR017937">
    <property type="entry name" value="Thioredoxin_CS"/>
</dbReference>
<dbReference type="SUPFAM" id="SSF52833">
    <property type="entry name" value="Thioredoxin-like"/>
    <property type="match status" value="1"/>
</dbReference>
<dbReference type="CDD" id="cd02961">
    <property type="entry name" value="PDI_a_family"/>
    <property type="match status" value="1"/>
</dbReference>
<sequence length="517" mass="57030">MAVVVWSLWRWIGPCLVALLLLLQGGKGGMCSGKKNAVKKEGGGDGGFYYGRVVELTDESFDATIAKYDHILVDFYAPWCAHCKRLAPELDAAAAILGGEDSDSSQQQQQQQQSSLVLAKINVEKYAKIASQFDISMYPTLKFFINGFPTDYNGPRQARAMVSYLRRLSAPELEVFSDELAFRKFLTSSVAGGGPELPVFVGFGLETELVEGFFQKLAHKHRTRAWFAMLEDFSQRAMVDFDFDKSPAIVVFSQQQGGGGGELVEDGDRTVFYGPFEEADVVEFVEQNLLPLVTSVVSMENVKQLQEDGRPIALAILESDITTPVSKSFLRKMKAAAPAHRSFVFAYVVASEWPAFIRPFKVLAKPKSKSKSKSSSSPSKKQLLLPTMVIWDGQFYVCSDNPAAFVGDLIELEISKLLQGFKDRSIPRHKLKGPSLYERATENIGLTLTYAILIAAILYTLLSSLDWSAFTDDRHVVVDDAAAGGEGRPPVVAQKRWEDLRSAAQALSQTSAVDKED</sequence>
<evidence type="ECO:0000256" key="2">
    <source>
        <dbReference type="SAM" id="Phobius"/>
    </source>
</evidence>
<dbReference type="Proteomes" id="UP001497512">
    <property type="component" value="Chromosome 5"/>
</dbReference>
<reference evidence="5" key="1">
    <citation type="submission" date="2024-02" db="EMBL/GenBank/DDBJ databases">
        <authorList>
            <consortium name="ELIXIR-Norway"/>
            <consortium name="Elixir Norway"/>
        </authorList>
    </citation>
    <scope>NUCLEOTIDE SEQUENCE</scope>
</reference>
<dbReference type="InterPro" id="IPR013766">
    <property type="entry name" value="Thioredoxin_domain"/>
</dbReference>
<gene>
    <name evidence="5" type="ORF">CSSPTR1EN2_LOCUS18513</name>
</gene>
<dbReference type="EMBL" id="OZ019897">
    <property type="protein sequence ID" value="CAK9226986.1"/>
    <property type="molecule type" value="Genomic_DNA"/>
</dbReference>
<evidence type="ECO:0000259" key="4">
    <source>
        <dbReference type="PROSITE" id="PS51352"/>
    </source>
</evidence>
<dbReference type="PRINTS" id="PR00421">
    <property type="entry name" value="THIOREDOXIN"/>
</dbReference>
<evidence type="ECO:0000256" key="1">
    <source>
        <dbReference type="ARBA" id="ARBA00006347"/>
    </source>
</evidence>
<feature type="signal peptide" evidence="3">
    <location>
        <begin position="1"/>
        <end position="28"/>
    </location>
</feature>
<evidence type="ECO:0000313" key="6">
    <source>
        <dbReference type="Proteomes" id="UP001497512"/>
    </source>
</evidence>
<dbReference type="PANTHER" id="PTHR18929">
    <property type="entry name" value="PROTEIN DISULFIDE ISOMERASE"/>
    <property type="match status" value="1"/>
</dbReference>
<accession>A0ABP0UQ88</accession>
<proteinExistence type="inferred from homology"/>
<feature type="domain" description="Thioredoxin" evidence="4">
    <location>
        <begin position="30"/>
        <end position="170"/>
    </location>
</feature>
<keyword evidence="2" id="KW-0472">Membrane</keyword>
<name>A0ABP0UQ88_9BRYO</name>
<evidence type="ECO:0000313" key="5">
    <source>
        <dbReference type="EMBL" id="CAK9226986.1"/>
    </source>
</evidence>
<feature type="transmembrane region" description="Helical" evidence="2">
    <location>
        <begin position="444"/>
        <end position="462"/>
    </location>
</feature>
<dbReference type="InterPro" id="IPR036249">
    <property type="entry name" value="Thioredoxin-like_sf"/>
</dbReference>